<accession>A0AAN6URC1</accession>
<reference evidence="2" key="1">
    <citation type="journal article" date="2023" name="Mol. Phylogenet. Evol.">
        <title>Genome-scale phylogeny and comparative genomics of the fungal order Sordariales.</title>
        <authorList>
            <person name="Hensen N."/>
            <person name="Bonometti L."/>
            <person name="Westerberg I."/>
            <person name="Brannstrom I.O."/>
            <person name="Guillou S."/>
            <person name="Cros-Aarteil S."/>
            <person name="Calhoun S."/>
            <person name="Haridas S."/>
            <person name="Kuo A."/>
            <person name="Mondo S."/>
            <person name="Pangilinan J."/>
            <person name="Riley R."/>
            <person name="LaButti K."/>
            <person name="Andreopoulos B."/>
            <person name="Lipzen A."/>
            <person name="Chen C."/>
            <person name="Yan M."/>
            <person name="Daum C."/>
            <person name="Ng V."/>
            <person name="Clum A."/>
            <person name="Steindorff A."/>
            <person name="Ohm R.A."/>
            <person name="Martin F."/>
            <person name="Silar P."/>
            <person name="Natvig D.O."/>
            <person name="Lalanne C."/>
            <person name="Gautier V."/>
            <person name="Ament-Velasquez S.L."/>
            <person name="Kruys A."/>
            <person name="Hutchinson M.I."/>
            <person name="Powell A.J."/>
            <person name="Barry K."/>
            <person name="Miller A.N."/>
            <person name="Grigoriev I.V."/>
            <person name="Debuchy R."/>
            <person name="Gladieux P."/>
            <person name="Hiltunen Thoren M."/>
            <person name="Johannesson H."/>
        </authorList>
    </citation>
    <scope>NUCLEOTIDE SEQUENCE</scope>
    <source>
        <strain evidence="2">CBS 123565</strain>
    </source>
</reference>
<gene>
    <name evidence="2" type="ORF">BT67DRAFT_438708</name>
</gene>
<evidence type="ECO:0000313" key="2">
    <source>
        <dbReference type="EMBL" id="KAK4137440.1"/>
    </source>
</evidence>
<organism evidence="2 3">
    <name type="scientific">Trichocladium antarcticum</name>
    <dbReference type="NCBI Taxonomy" id="1450529"/>
    <lineage>
        <taxon>Eukaryota</taxon>
        <taxon>Fungi</taxon>
        <taxon>Dikarya</taxon>
        <taxon>Ascomycota</taxon>
        <taxon>Pezizomycotina</taxon>
        <taxon>Sordariomycetes</taxon>
        <taxon>Sordariomycetidae</taxon>
        <taxon>Sordariales</taxon>
        <taxon>Chaetomiaceae</taxon>
        <taxon>Trichocladium</taxon>
    </lineage>
</organism>
<comment type="caution">
    <text evidence="2">The sequence shown here is derived from an EMBL/GenBank/DDBJ whole genome shotgun (WGS) entry which is preliminary data.</text>
</comment>
<evidence type="ECO:0000256" key="1">
    <source>
        <dbReference type="SAM" id="MobiDB-lite"/>
    </source>
</evidence>
<dbReference type="EMBL" id="MU853402">
    <property type="protein sequence ID" value="KAK4137440.1"/>
    <property type="molecule type" value="Genomic_DNA"/>
</dbReference>
<feature type="region of interest" description="Disordered" evidence="1">
    <location>
        <begin position="1"/>
        <end position="53"/>
    </location>
</feature>
<sequence>MPRPPPRRILAQTPLPPSRLGRPQLLWLRRLHAGTRPPTPSQPPRRHPHPQPARGIHFDLWLVTTTTTATIAAAGTACVVLGRRTPPAAAM</sequence>
<evidence type="ECO:0000313" key="3">
    <source>
        <dbReference type="Proteomes" id="UP001304895"/>
    </source>
</evidence>
<name>A0AAN6URC1_9PEZI</name>
<proteinExistence type="predicted"/>
<protein>
    <submittedName>
        <fullName evidence="2">Uncharacterized protein</fullName>
    </submittedName>
</protein>
<dbReference type="AlphaFoldDB" id="A0AAN6URC1"/>
<keyword evidence="3" id="KW-1185">Reference proteome</keyword>
<dbReference type="Proteomes" id="UP001304895">
    <property type="component" value="Unassembled WGS sequence"/>
</dbReference>
<reference evidence="2" key="2">
    <citation type="submission" date="2023-05" db="EMBL/GenBank/DDBJ databases">
        <authorList>
            <consortium name="Lawrence Berkeley National Laboratory"/>
            <person name="Steindorff A."/>
            <person name="Hensen N."/>
            <person name="Bonometti L."/>
            <person name="Westerberg I."/>
            <person name="Brannstrom I.O."/>
            <person name="Guillou S."/>
            <person name="Cros-Aarteil S."/>
            <person name="Calhoun S."/>
            <person name="Haridas S."/>
            <person name="Kuo A."/>
            <person name="Mondo S."/>
            <person name="Pangilinan J."/>
            <person name="Riley R."/>
            <person name="Labutti K."/>
            <person name="Andreopoulos B."/>
            <person name="Lipzen A."/>
            <person name="Chen C."/>
            <person name="Yanf M."/>
            <person name="Daum C."/>
            <person name="Ng V."/>
            <person name="Clum A."/>
            <person name="Ohm R."/>
            <person name="Martin F."/>
            <person name="Silar P."/>
            <person name="Natvig D."/>
            <person name="Lalanne C."/>
            <person name="Gautier V."/>
            <person name="Ament-Velasquez S.L."/>
            <person name="Kruys A."/>
            <person name="Hutchinson M.I."/>
            <person name="Powell A.J."/>
            <person name="Barry K."/>
            <person name="Miller A.N."/>
            <person name="Grigoriev I.V."/>
            <person name="Debuchy R."/>
            <person name="Gladieux P."/>
            <person name="Thoren M.H."/>
            <person name="Johannesson H."/>
        </authorList>
    </citation>
    <scope>NUCLEOTIDE SEQUENCE</scope>
    <source>
        <strain evidence="2">CBS 123565</strain>
    </source>
</reference>